<dbReference type="PROSITE" id="PS50977">
    <property type="entry name" value="HTH_TETR_2"/>
    <property type="match status" value="1"/>
</dbReference>
<organism evidence="6 7">
    <name type="scientific">Pseudomonas aestuarii</name>
    <dbReference type="NCBI Taxonomy" id="3018340"/>
    <lineage>
        <taxon>Bacteria</taxon>
        <taxon>Pseudomonadati</taxon>
        <taxon>Pseudomonadota</taxon>
        <taxon>Gammaproteobacteria</taxon>
        <taxon>Pseudomonadales</taxon>
        <taxon>Pseudomonadaceae</taxon>
        <taxon>Pseudomonas</taxon>
    </lineage>
</organism>
<protein>
    <submittedName>
        <fullName evidence="6">TetR/AcrR family transcriptional regulator</fullName>
    </submittedName>
</protein>
<evidence type="ECO:0000313" key="6">
    <source>
        <dbReference type="EMBL" id="MDA7089211.1"/>
    </source>
</evidence>
<reference evidence="6 7" key="1">
    <citation type="submission" date="2023-01" db="EMBL/GenBank/DDBJ databases">
        <title>Pseudomonas SA3-5T sp. nov., isolated from tidal flat sediment.</title>
        <authorList>
            <person name="Kim H.S."/>
            <person name="Kim J.-S."/>
            <person name="Suh M.K."/>
            <person name="Eom M.K."/>
            <person name="Lee J.-S."/>
        </authorList>
    </citation>
    <scope>NUCLEOTIDE SEQUENCE [LARGE SCALE GENOMIC DNA]</scope>
    <source>
        <strain evidence="6 7">SA3-5</strain>
    </source>
</reference>
<dbReference type="Gene3D" id="1.10.357.10">
    <property type="entry name" value="Tetracycline Repressor, domain 2"/>
    <property type="match status" value="1"/>
</dbReference>
<evidence type="ECO:0000259" key="5">
    <source>
        <dbReference type="PROSITE" id="PS50977"/>
    </source>
</evidence>
<dbReference type="EMBL" id="JAQJZJ010000017">
    <property type="protein sequence ID" value="MDA7089211.1"/>
    <property type="molecule type" value="Genomic_DNA"/>
</dbReference>
<keyword evidence="3" id="KW-0804">Transcription</keyword>
<dbReference type="InterPro" id="IPR025996">
    <property type="entry name" value="MT1864/Rv1816-like_C"/>
</dbReference>
<dbReference type="InterPro" id="IPR050109">
    <property type="entry name" value="HTH-type_TetR-like_transc_reg"/>
</dbReference>
<evidence type="ECO:0000256" key="3">
    <source>
        <dbReference type="ARBA" id="ARBA00023163"/>
    </source>
</evidence>
<dbReference type="InterPro" id="IPR009057">
    <property type="entry name" value="Homeodomain-like_sf"/>
</dbReference>
<gene>
    <name evidence="6" type="ORF">PH586_22795</name>
</gene>
<feature type="DNA-binding region" description="H-T-H motif" evidence="4">
    <location>
        <begin position="33"/>
        <end position="52"/>
    </location>
</feature>
<keyword evidence="2 4" id="KW-0238">DNA-binding</keyword>
<dbReference type="SUPFAM" id="SSF48498">
    <property type="entry name" value="Tetracyclin repressor-like, C-terminal domain"/>
    <property type="match status" value="1"/>
</dbReference>
<evidence type="ECO:0000313" key="7">
    <source>
        <dbReference type="Proteomes" id="UP001212042"/>
    </source>
</evidence>
<evidence type="ECO:0000256" key="1">
    <source>
        <dbReference type="ARBA" id="ARBA00023015"/>
    </source>
</evidence>
<sequence length="206" mass="22628">MSDTRSYHHGNLRQALLDAALEVIERDGYQALSLRELAQVVAVSRAAPYRHFTDRDALLTACACEGFQLLLNDHRQVMAGSQSPQEKAQALGRAFLDFAERRPGLFMLMFDSGLLVQANEADELGGLLHETYEQIGASVASALGSADVKQVRVRLVAMWSTLYGYARLRQSHMLKPYMLEQLSRADTENAVIAAAFGPLPSNGCSV</sequence>
<dbReference type="InterPro" id="IPR001647">
    <property type="entry name" value="HTH_TetR"/>
</dbReference>
<comment type="caution">
    <text evidence="6">The sequence shown here is derived from an EMBL/GenBank/DDBJ whole genome shotgun (WGS) entry which is preliminary data.</text>
</comment>
<proteinExistence type="predicted"/>
<dbReference type="PRINTS" id="PR00455">
    <property type="entry name" value="HTHTETR"/>
</dbReference>
<dbReference type="PANTHER" id="PTHR30055:SF220">
    <property type="entry name" value="TETR-FAMILY REGULATORY PROTEIN"/>
    <property type="match status" value="1"/>
</dbReference>
<name>A0ABT4XLW2_9PSED</name>
<dbReference type="Proteomes" id="UP001212042">
    <property type="component" value="Unassembled WGS sequence"/>
</dbReference>
<dbReference type="PANTHER" id="PTHR30055">
    <property type="entry name" value="HTH-TYPE TRANSCRIPTIONAL REGULATOR RUTR"/>
    <property type="match status" value="1"/>
</dbReference>
<evidence type="ECO:0000256" key="2">
    <source>
        <dbReference type="ARBA" id="ARBA00023125"/>
    </source>
</evidence>
<dbReference type="InterPro" id="IPR036271">
    <property type="entry name" value="Tet_transcr_reg_TetR-rel_C_sf"/>
</dbReference>
<dbReference type="RefSeq" id="WP_271350099.1">
    <property type="nucleotide sequence ID" value="NZ_JAQJZJ010000017.1"/>
</dbReference>
<accession>A0ABT4XLW2</accession>
<evidence type="ECO:0000256" key="4">
    <source>
        <dbReference type="PROSITE-ProRule" id="PRU00335"/>
    </source>
</evidence>
<feature type="domain" description="HTH tetR-type" evidence="5">
    <location>
        <begin position="10"/>
        <end position="70"/>
    </location>
</feature>
<keyword evidence="1" id="KW-0805">Transcription regulation</keyword>
<dbReference type="SUPFAM" id="SSF46689">
    <property type="entry name" value="Homeodomain-like"/>
    <property type="match status" value="1"/>
</dbReference>
<keyword evidence="7" id="KW-1185">Reference proteome</keyword>
<dbReference type="Pfam" id="PF00440">
    <property type="entry name" value="TetR_N"/>
    <property type="match status" value="1"/>
</dbReference>
<dbReference type="Pfam" id="PF13305">
    <property type="entry name" value="TetR_C_33"/>
    <property type="match status" value="1"/>
</dbReference>